<evidence type="ECO:0000313" key="1">
    <source>
        <dbReference type="EMBL" id="PSR20264.1"/>
    </source>
</evidence>
<evidence type="ECO:0000313" key="2">
    <source>
        <dbReference type="Proteomes" id="UP000241848"/>
    </source>
</evidence>
<dbReference type="EMBL" id="PXYV01000073">
    <property type="protein sequence ID" value="PSR20264.1"/>
    <property type="molecule type" value="Genomic_DNA"/>
</dbReference>
<protein>
    <submittedName>
        <fullName evidence="1">Uncharacterized protein</fullName>
    </submittedName>
</protein>
<dbReference type="AlphaFoldDB" id="A0A2T2WDG1"/>
<reference evidence="1 2" key="1">
    <citation type="journal article" date="2014" name="BMC Genomics">
        <title>Comparison of environmental and isolate Sulfobacillus genomes reveals diverse carbon, sulfur, nitrogen, and hydrogen metabolisms.</title>
        <authorList>
            <person name="Justice N.B."/>
            <person name="Norman A."/>
            <person name="Brown C.T."/>
            <person name="Singh A."/>
            <person name="Thomas B.C."/>
            <person name="Banfield J.F."/>
        </authorList>
    </citation>
    <scope>NUCLEOTIDE SEQUENCE [LARGE SCALE GENOMIC DNA]</scope>
    <source>
        <strain evidence="1">AMDSBA3</strain>
    </source>
</reference>
<proteinExistence type="predicted"/>
<sequence length="79" mass="9296">MAHRTLMATHHYLGFRGLVGESLSYVACVEEEWVALLGWAAAAWMPRSRDQWIGWTRAQQWVRLRFVVNNTLRYFTLRG</sequence>
<comment type="caution">
    <text evidence="1">The sequence shown here is derived from an EMBL/GenBank/DDBJ whole genome shotgun (WGS) entry which is preliminary data.</text>
</comment>
<gene>
    <name evidence="1" type="ORF">C7B45_15750</name>
</gene>
<name>A0A2T2WDG1_9FIRM</name>
<organism evidence="1 2">
    <name type="scientific">Sulfobacillus acidophilus</name>
    <dbReference type="NCBI Taxonomy" id="53633"/>
    <lineage>
        <taxon>Bacteria</taxon>
        <taxon>Bacillati</taxon>
        <taxon>Bacillota</taxon>
        <taxon>Clostridia</taxon>
        <taxon>Eubacteriales</taxon>
        <taxon>Clostridiales Family XVII. Incertae Sedis</taxon>
        <taxon>Sulfobacillus</taxon>
    </lineage>
</organism>
<accession>A0A2T2WDG1</accession>
<dbReference type="InterPro" id="IPR025639">
    <property type="entry name" value="DruA"/>
</dbReference>
<dbReference type="Proteomes" id="UP000241848">
    <property type="component" value="Unassembled WGS sequence"/>
</dbReference>
<dbReference type="Pfam" id="PF14236">
    <property type="entry name" value="DruA"/>
    <property type="match status" value="1"/>
</dbReference>